<feature type="domain" description="Pvc16 N-terminal" evidence="1">
    <location>
        <begin position="9"/>
        <end position="196"/>
    </location>
</feature>
<dbReference type="EMBL" id="LXQD01000353">
    <property type="protein sequence ID" value="RCJ17838.1"/>
    <property type="molecule type" value="Genomic_DNA"/>
</dbReference>
<evidence type="ECO:0000313" key="2">
    <source>
        <dbReference type="EMBL" id="RCJ17838.1"/>
    </source>
</evidence>
<gene>
    <name evidence="2" type="ORF">A6770_33625</name>
</gene>
<organism evidence="2 3">
    <name type="scientific">Nostoc minutum NIES-26</name>
    <dbReference type="NCBI Taxonomy" id="1844469"/>
    <lineage>
        <taxon>Bacteria</taxon>
        <taxon>Bacillati</taxon>
        <taxon>Cyanobacteriota</taxon>
        <taxon>Cyanophyceae</taxon>
        <taxon>Nostocales</taxon>
        <taxon>Nostocaceae</taxon>
        <taxon>Nostoc</taxon>
    </lineage>
</organism>
<dbReference type="InterPro" id="IPR025351">
    <property type="entry name" value="Pvc16_N"/>
</dbReference>
<keyword evidence="3" id="KW-1185">Reference proteome</keyword>
<dbReference type="Proteomes" id="UP000252107">
    <property type="component" value="Unassembled WGS sequence"/>
</dbReference>
<evidence type="ECO:0000313" key="3">
    <source>
        <dbReference type="Proteomes" id="UP000252107"/>
    </source>
</evidence>
<comment type="caution">
    <text evidence="2">The sequence shown here is derived from an EMBL/GenBank/DDBJ whole genome shotgun (WGS) entry which is preliminary data.</text>
</comment>
<accession>A0A367Q102</accession>
<reference evidence="2" key="1">
    <citation type="submission" date="2016-04" db="EMBL/GenBank/DDBJ databases">
        <authorList>
            <person name="Tabuchi Yagui T.R."/>
        </authorList>
    </citation>
    <scope>NUCLEOTIDE SEQUENCE [LARGE SCALE GENOMIC DNA]</scope>
    <source>
        <strain evidence="2">NIES-26</strain>
    </source>
</reference>
<protein>
    <recommendedName>
        <fullName evidence="1">Pvc16 N-terminal domain-containing protein</fullName>
    </recommendedName>
</protein>
<evidence type="ECO:0000259" key="1">
    <source>
        <dbReference type="Pfam" id="PF14065"/>
    </source>
</evidence>
<name>A0A367Q102_9NOSO</name>
<proteinExistence type="predicted"/>
<sequence>MSNHLAIATVTATLQRIIKAATQQDIAGASVTTVRPNASGSGTPETGVNLYLYQAAPNPAWRNADLRNRRPKGELIKQAQAGLDLYYIMTFYGNETQLEPQRLLGSAVRAVVDHPILTAELIEETIKDPAYNFLAGCTLDQQVDRVTIVPTMMDTEELSKIRSAFFQSQHGLSFAFQGGAVLIEGNKGSGRALPVRRIATYSTPNQPMISQVVSQAGTAEPIVATSSLMIRGTQLHNASATIKIGDAKLTPQQVTQQEIQLNLSSLPKAEVLPLRAGVQSLQVLHPTLKHPKLEPGSEYVFGSNVVPFVLCPTIQGVEIEQIEPDSDGLDCTQLRVEVDLMVGVKQRVLLFLNERSHDNPAAYILAARSRLEDSYFVSFPISDVKAGEYLVRVQIDGAESPLEVDTYPNSETNQQYIRPTVAIG</sequence>
<dbReference type="Pfam" id="PF14065">
    <property type="entry name" value="Pvc16_N"/>
    <property type="match status" value="1"/>
</dbReference>
<dbReference type="AlphaFoldDB" id="A0A367Q102"/>